<name>A0A923SJ70_9BACT</name>
<dbReference type="AlphaFoldDB" id="A0A923SJ70"/>
<dbReference type="InterPro" id="IPR041657">
    <property type="entry name" value="HTH_17"/>
</dbReference>
<accession>A0A923SJ70</accession>
<feature type="domain" description="Helix-turn-helix" evidence="1">
    <location>
        <begin position="48"/>
        <end position="95"/>
    </location>
</feature>
<keyword evidence="3" id="KW-1185">Reference proteome</keyword>
<proteinExistence type="predicted"/>
<reference evidence="2" key="1">
    <citation type="submission" date="2020-08" db="EMBL/GenBank/DDBJ databases">
        <title>Pontibacter sp. SD6 16S ribosomal RNA gene Genome sequencing and assembly.</title>
        <authorList>
            <person name="Kang M."/>
        </authorList>
    </citation>
    <scope>NUCLEOTIDE SEQUENCE</scope>
    <source>
        <strain evidence="2">SD6</strain>
    </source>
</reference>
<dbReference type="NCBIfam" id="TIGR01764">
    <property type="entry name" value="excise"/>
    <property type="match status" value="1"/>
</dbReference>
<dbReference type="InterPro" id="IPR010093">
    <property type="entry name" value="SinI_DNA-bd"/>
</dbReference>
<sequence>MILNTSYPQLSFEQLPNAVSALFHMVERLETNIQEHFGAVVAPERPISPEKAAELLNMKLPTLYAKVRQGLIPHYKPSGGLYFFPSELIEWVKKGRIKTTAEIQAEARKGLRRG</sequence>
<protein>
    <submittedName>
        <fullName evidence="2">Helix-turn-helix domain-containing protein</fullName>
    </submittedName>
</protein>
<dbReference type="Proteomes" id="UP000603640">
    <property type="component" value="Unassembled WGS sequence"/>
</dbReference>
<dbReference type="GO" id="GO:0003677">
    <property type="term" value="F:DNA binding"/>
    <property type="evidence" value="ECO:0007669"/>
    <property type="project" value="InterPro"/>
</dbReference>
<evidence type="ECO:0000313" key="2">
    <source>
        <dbReference type="EMBL" id="MBC5992411.1"/>
    </source>
</evidence>
<comment type="caution">
    <text evidence="2">The sequence shown here is derived from an EMBL/GenBank/DDBJ whole genome shotgun (WGS) entry which is preliminary data.</text>
</comment>
<evidence type="ECO:0000259" key="1">
    <source>
        <dbReference type="Pfam" id="PF12728"/>
    </source>
</evidence>
<evidence type="ECO:0000313" key="3">
    <source>
        <dbReference type="Proteomes" id="UP000603640"/>
    </source>
</evidence>
<gene>
    <name evidence="2" type="ORF">H8S84_06125</name>
</gene>
<dbReference type="RefSeq" id="WP_187066357.1">
    <property type="nucleotide sequence ID" value="NZ_JACRVF010000001.1"/>
</dbReference>
<dbReference type="Pfam" id="PF12728">
    <property type="entry name" value="HTH_17"/>
    <property type="match status" value="1"/>
</dbReference>
<dbReference type="EMBL" id="JACRVF010000001">
    <property type="protein sequence ID" value="MBC5992411.1"/>
    <property type="molecule type" value="Genomic_DNA"/>
</dbReference>
<organism evidence="2 3">
    <name type="scientific">Pontibacter cellulosilyticus</name>
    <dbReference type="NCBI Taxonomy" id="1720253"/>
    <lineage>
        <taxon>Bacteria</taxon>
        <taxon>Pseudomonadati</taxon>
        <taxon>Bacteroidota</taxon>
        <taxon>Cytophagia</taxon>
        <taxon>Cytophagales</taxon>
        <taxon>Hymenobacteraceae</taxon>
        <taxon>Pontibacter</taxon>
    </lineage>
</organism>